<reference evidence="1" key="2">
    <citation type="submission" date="2023-04" db="EMBL/GenBank/DDBJ databases">
        <authorList>
            <person name="Bu L."/>
            <person name="Lu L."/>
            <person name="Laidemitt M.R."/>
            <person name="Zhang S.M."/>
            <person name="Mutuku M."/>
            <person name="Mkoji G."/>
            <person name="Steinauer M."/>
            <person name="Loker E.S."/>
        </authorList>
    </citation>
    <scope>NUCLEOTIDE SEQUENCE</scope>
    <source>
        <strain evidence="1">KasaAsao</strain>
        <tissue evidence="1">Whole Snail</tissue>
    </source>
</reference>
<dbReference type="EMBL" id="JASAOG010000069">
    <property type="protein sequence ID" value="KAK0055552.1"/>
    <property type="molecule type" value="Genomic_DNA"/>
</dbReference>
<evidence type="ECO:0000313" key="1">
    <source>
        <dbReference type="EMBL" id="KAK0055552.1"/>
    </source>
</evidence>
<organism evidence="1 2">
    <name type="scientific">Biomphalaria pfeifferi</name>
    <name type="common">Bloodfluke planorb</name>
    <name type="synonym">Freshwater snail</name>
    <dbReference type="NCBI Taxonomy" id="112525"/>
    <lineage>
        <taxon>Eukaryota</taxon>
        <taxon>Metazoa</taxon>
        <taxon>Spiralia</taxon>
        <taxon>Lophotrochozoa</taxon>
        <taxon>Mollusca</taxon>
        <taxon>Gastropoda</taxon>
        <taxon>Heterobranchia</taxon>
        <taxon>Euthyneura</taxon>
        <taxon>Panpulmonata</taxon>
        <taxon>Hygrophila</taxon>
        <taxon>Lymnaeoidea</taxon>
        <taxon>Planorbidae</taxon>
        <taxon>Biomphalaria</taxon>
    </lineage>
</organism>
<keyword evidence="2" id="KW-1185">Reference proteome</keyword>
<proteinExistence type="predicted"/>
<comment type="caution">
    <text evidence="1">The sequence shown here is derived from an EMBL/GenBank/DDBJ whole genome shotgun (WGS) entry which is preliminary data.</text>
</comment>
<evidence type="ECO:0000313" key="2">
    <source>
        <dbReference type="Proteomes" id="UP001233172"/>
    </source>
</evidence>
<gene>
    <name evidence="1" type="ORF">Bpfe_015063</name>
</gene>
<accession>A0AAD8BJY9</accession>
<dbReference type="AlphaFoldDB" id="A0AAD8BJY9"/>
<name>A0AAD8BJY9_BIOPF</name>
<dbReference type="Proteomes" id="UP001233172">
    <property type="component" value="Unassembled WGS sequence"/>
</dbReference>
<sequence>MPSCKPRGLDYNQVTQAIQLLYALVLISIKDVAIFTHLNPIHAQTPGLLKMCMSVKRRVLPKRATS</sequence>
<reference evidence="1" key="1">
    <citation type="journal article" date="2023" name="PLoS Negl. Trop. Dis.">
        <title>A genome sequence for Biomphalaria pfeifferi, the major vector snail for the human-infecting parasite Schistosoma mansoni.</title>
        <authorList>
            <person name="Bu L."/>
            <person name="Lu L."/>
            <person name="Laidemitt M.R."/>
            <person name="Zhang S.M."/>
            <person name="Mutuku M."/>
            <person name="Mkoji G."/>
            <person name="Steinauer M."/>
            <person name="Loker E.S."/>
        </authorList>
    </citation>
    <scope>NUCLEOTIDE SEQUENCE</scope>
    <source>
        <strain evidence="1">KasaAsao</strain>
    </source>
</reference>
<protein>
    <submittedName>
        <fullName evidence="1">Uncharacterized protein</fullName>
    </submittedName>
</protein>